<reference evidence="2 3" key="1">
    <citation type="journal article" date="2016" name="Stand. Genomic Sci.">
        <title>Complete genome sequence of the Antarctic Halorubrum lacusprofundi type strain ACAM 34.</title>
        <authorList>
            <person name="Anderson I.J."/>
            <person name="DasSarma P."/>
            <person name="Lucas S."/>
            <person name="Copeland A."/>
            <person name="Lapidus A."/>
            <person name="Del Rio T.G."/>
            <person name="Tice H."/>
            <person name="Dalin E."/>
            <person name="Bruce D.C."/>
            <person name="Goodwin L."/>
            <person name="Pitluck S."/>
            <person name="Sims D."/>
            <person name="Brettin T.S."/>
            <person name="Detter J.C."/>
            <person name="Han C.S."/>
            <person name="Larimer F."/>
            <person name="Hauser L."/>
            <person name="Land M."/>
            <person name="Ivanova N."/>
            <person name="Richardson P."/>
            <person name="Cavicchioli R."/>
            <person name="DasSarma S."/>
            <person name="Woese C.R."/>
            <person name="Kyrpides N.C."/>
        </authorList>
    </citation>
    <scope>NUCLEOTIDE SEQUENCE [LARGE SCALE GENOMIC DNA]</scope>
    <source>
        <strain evidence="3">ATCC 49239 / DSM 5036 / JCM 8891 / ACAM 34</strain>
    </source>
</reference>
<proteinExistence type="predicted"/>
<evidence type="ECO:0000313" key="3">
    <source>
        <dbReference type="Proteomes" id="UP000000740"/>
    </source>
</evidence>
<keyword evidence="3" id="KW-1185">Reference proteome</keyword>
<accession>B9LQR7</accession>
<dbReference type="GeneID" id="7401418"/>
<protein>
    <submittedName>
        <fullName evidence="2">Uncharacterized protein</fullName>
    </submittedName>
</protein>
<sequence>MVRTEPNGSDTDDAQRRAQTVKQSKAGLQQTIADMKAMAADREEAGYETLTVAAGDTTPKTPDTGESDEWGLSYVVPSNVEDEFVALYDRASFDEIGVYQADAEGIRFIVTEYLDHDEQIAVFIAGTFRLQFAAPLARTALDRGHMYTHVKKLDGTHLGSIDHDDPDAFFPDPESVYAYER</sequence>
<feature type="region of interest" description="Disordered" evidence="1">
    <location>
        <begin position="1"/>
        <end position="27"/>
    </location>
</feature>
<dbReference type="HOGENOM" id="CLU_092285_0_1_2"/>
<name>B9LQR7_HALLT</name>
<dbReference type="Proteomes" id="UP000000740">
    <property type="component" value="Chromosome 1"/>
</dbReference>
<evidence type="ECO:0000313" key="2">
    <source>
        <dbReference type="EMBL" id="ACM55669.1"/>
    </source>
</evidence>
<dbReference type="AlphaFoldDB" id="B9LQR7"/>
<gene>
    <name evidence="2" type="ordered locus">Hlac_0063</name>
</gene>
<dbReference type="Pfam" id="PF24373">
    <property type="entry name" value="DUF7529"/>
    <property type="match status" value="1"/>
</dbReference>
<organism evidence="2 3">
    <name type="scientific">Halorubrum lacusprofundi (strain ATCC 49239 / DSM 5036 / JCM 8891 / ACAM 34)</name>
    <dbReference type="NCBI Taxonomy" id="416348"/>
    <lineage>
        <taxon>Archaea</taxon>
        <taxon>Methanobacteriati</taxon>
        <taxon>Methanobacteriota</taxon>
        <taxon>Stenosarchaea group</taxon>
        <taxon>Halobacteria</taxon>
        <taxon>Halobacteriales</taxon>
        <taxon>Haloferacaceae</taxon>
        <taxon>Halorubrum</taxon>
    </lineage>
</organism>
<dbReference type="eggNOG" id="arCOG02978">
    <property type="taxonomic scope" value="Archaea"/>
</dbReference>
<dbReference type="EMBL" id="CP001365">
    <property type="protein sequence ID" value="ACM55669.1"/>
    <property type="molecule type" value="Genomic_DNA"/>
</dbReference>
<dbReference type="RefSeq" id="WP_012659313.1">
    <property type="nucleotide sequence ID" value="NC_012029.1"/>
</dbReference>
<evidence type="ECO:0000256" key="1">
    <source>
        <dbReference type="SAM" id="MobiDB-lite"/>
    </source>
</evidence>
<dbReference type="InterPro" id="IPR055951">
    <property type="entry name" value="DUF7529"/>
</dbReference>
<dbReference type="KEGG" id="hla:Hlac_0063"/>
<feature type="compositionally biased region" description="Polar residues" evidence="1">
    <location>
        <begin position="17"/>
        <end position="27"/>
    </location>
</feature>